<dbReference type="CDD" id="cd00093">
    <property type="entry name" value="HTH_XRE"/>
    <property type="match status" value="1"/>
</dbReference>
<evidence type="ECO:0000256" key="1">
    <source>
        <dbReference type="SAM" id="MobiDB-lite"/>
    </source>
</evidence>
<dbReference type="Gene3D" id="1.10.260.40">
    <property type="entry name" value="lambda repressor-like DNA-binding domains"/>
    <property type="match status" value="1"/>
</dbReference>
<dbReference type="SUPFAM" id="SSF47413">
    <property type="entry name" value="lambda repressor-like DNA-binding domains"/>
    <property type="match status" value="1"/>
</dbReference>
<dbReference type="PANTHER" id="PTHR35010">
    <property type="entry name" value="BLL4672 PROTEIN-RELATED"/>
    <property type="match status" value="1"/>
</dbReference>
<dbReference type="EMBL" id="RDBE01000006">
    <property type="protein sequence ID" value="RLV49631.1"/>
    <property type="molecule type" value="Genomic_DNA"/>
</dbReference>
<dbReference type="PANTHER" id="PTHR35010:SF2">
    <property type="entry name" value="BLL4672 PROTEIN"/>
    <property type="match status" value="1"/>
</dbReference>
<dbReference type="Proteomes" id="UP000281708">
    <property type="component" value="Unassembled WGS sequence"/>
</dbReference>
<dbReference type="Pfam" id="PF13560">
    <property type="entry name" value="HTH_31"/>
    <property type="match status" value="1"/>
</dbReference>
<name>A0A3L8P3G9_9ACTN</name>
<dbReference type="InterPro" id="IPR041413">
    <property type="entry name" value="MLTR_LBD"/>
</dbReference>
<evidence type="ECO:0000313" key="4">
    <source>
        <dbReference type="Proteomes" id="UP000281708"/>
    </source>
</evidence>
<evidence type="ECO:0000259" key="2">
    <source>
        <dbReference type="SMART" id="SM00530"/>
    </source>
</evidence>
<dbReference type="Pfam" id="PF17765">
    <property type="entry name" value="MLTR_LBD"/>
    <property type="match status" value="1"/>
</dbReference>
<reference evidence="3 4" key="1">
    <citation type="submission" date="2018-10" db="EMBL/GenBank/DDBJ databases">
        <title>Marmoricola sp. 4Q3S-7 whole genome shotgun sequence.</title>
        <authorList>
            <person name="Li F."/>
        </authorList>
    </citation>
    <scope>NUCLEOTIDE SEQUENCE [LARGE SCALE GENOMIC DNA]</scope>
    <source>
        <strain evidence="3 4">4Q3S-7</strain>
    </source>
</reference>
<dbReference type="OrthoDB" id="3212310at2"/>
<dbReference type="GO" id="GO:0003677">
    <property type="term" value="F:DNA binding"/>
    <property type="evidence" value="ECO:0007669"/>
    <property type="project" value="InterPro"/>
</dbReference>
<accession>A0A3L8P3G9</accession>
<feature type="domain" description="HTH cro/C1-type" evidence="2">
    <location>
        <begin position="31"/>
        <end position="103"/>
    </location>
</feature>
<proteinExistence type="predicted"/>
<dbReference type="RefSeq" id="WP_121805396.1">
    <property type="nucleotide sequence ID" value="NZ_RDBE01000006.1"/>
</dbReference>
<feature type="region of interest" description="Disordered" evidence="1">
    <location>
        <begin position="1"/>
        <end position="56"/>
    </location>
</feature>
<evidence type="ECO:0000313" key="3">
    <source>
        <dbReference type="EMBL" id="RLV49631.1"/>
    </source>
</evidence>
<organism evidence="3 4">
    <name type="scientific">Nocardioides mangrovicus</name>
    <dbReference type="NCBI Taxonomy" id="2478913"/>
    <lineage>
        <taxon>Bacteria</taxon>
        <taxon>Bacillati</taxon>
        <taxon>Actinomycetota</taxon>
        <taxon>Actinomycetes</taxon>
        <taxon>Propionibacteriales</taxon>
        <taxon>Nocardioidaceae</taxon>
        <taxon>Nocardioides</taxon>
    </lineage>
</organism>
<dbReference type="SMART" id="SM00530">
    <property type="entry name" value="HTH_XRE"/>
    <property type="match status" value="1"/>
</dbReference>
<sequence>MSAPVVQPTPPSSVAGPASPEADRRQELASFLRSRRERIRPEEVGLPPGGRRRTPGLRREEVAQLAGVGVTWYTWLEQGRDINVSAQVVDAIARTLRLSRPEWSHLALLAGTSPTTADPGCAALSPVTRAAVDALDPLPALVLNDRYDILAHNAAYSRAVTDVDALPVHERNLVFQAFTRGRICDVMVDPDTARARMVAALRAAAANHFGDSSWQRFIAGMQSASPQFADLWERHDVAPVAQQTKRVLHPELGTLTFETANLYPQVNGHVRVVVYAPADEETRQKLERLAEQATPPSRPGG</sequence>
<comment type="caution">
    <text evidence="3">The sequence shown here is derived from an EMBL/GenBank/DDBJ whole genome shotgun (WGS) entry which is preliminary data.</text>
</comment>
<protein>
    <submittedName>
        <fullName evidence="3">XRE family transcriptional regulator</fullName>
    </submittedName>
</protein>
<keyword evidence="4" id="KW-1185">Reference proteome</keyword>
<dbReference type="AlphaFoldDB" id="A0A3L8P3G9"/>
<dbReference type="InterPro" id="IPR010982">
    <property type="entry name" value="Lambda_DNA-bd_dom_sf"/>
</dbReference>
<dbReference type="InterPro" id="IPR001387">
    <property type="entry name" value="Cro/C1-type_HTH"/>
</dbReference>
<gene>
    <name evidence="3" type="ORF">D9V37_06845</name>
</gene>
<dbReference type="Gene3D" id="3.30.450.180">
    <property type="match status" value="1"/>
</dbReference>